<accession>A0ABM9A9V3</accession>
<evidence type="ECO:0000256" key="1">
    <source>
        <dbReference type="SAM" id="Phobius"/>
    </source>
</evidence>
<evidence type="ECO:0008006" key="4">
    <source>
        <dbReference type="Google" id="ProtNLM"/>
    </source>
</evidence>
<dbReference type="RefSeq" id="WP_237442647.1">
    <property type="nucleotide sequence ID" value="NZ_CAKLPX010000001.1"/>
</dbReference>
<comment type="caution">
    <text evidence="2">The sequence shown here is derived from an EMBL/GenBank/DDBJ whole genome shotgun (WGS) entry which is preliminary data.</text>
</comment>
<reference evidence="2" key="1">
    <citation type="submission" date="2021-12" db="EMBL/GenBank/DDBJ databases">
        <authorList>
            <person name="Rodrigo-Torres L."/>
            <person name="Arahal R. D."/>
            <person name="Lucena T."/>
        </authorList>
    </citation>
    <scope>NUCLEOTIDE SEQUENCE</scope>
    <source>
        <strain evidence="2">CECT 8267</strain>
    </source>
</reference>
<dbReference type="EMBL" id="CAKLPX010000001">
    <property type="protein sequence ID" value="CAH0989944.1"/>
    <property type="molecule type" value="Genomic_DNA"/>
</dbReference>
<keyword evidence="1" id="KW-0812">Transmembrane</keyword>
<feature type="transmembrane region" description="Helical" evidence="1">
    <location>
        <begin position="20"/>
        <end position="37"/>
    </location>
</feature>
<gene>
    <name evidence="2" type="ORF">SIN8267_00016</name>
</gene>
<proteinExistence type="predicted"/>
<organism evidence="2 3">
    <name type="scientific">Sinobacterium norvegicum</name>
    <dbReference type="NCBI Taxonomy" id="1641715"/>
    <lineage>
        <taxon>Bacteria</taxon>
        <taxon>Pseudomonadati</taxon>
        <taxon>Pseudomonadota</taxon>
        <taxon>Gammaproteobacteria</taxon>
        <taxon>Cellvibrionales</taxon>
        <taxon>Spongiibacteraceae</taxon>
        <taxon>Sinobacterium</taxon>
    </lineage>
</organism>
<protein>
    <recommendedName>
        <fullName evidence="4">DUF4131 domain-containing protein</fullName>
    </recommendedName>
</protein>
<keyword evidence="3" id="KW-1185">Reference proteome</keyword>
<feature type="transmembrane region" description="Helical" evidence="1">
    <location>
        <begin position="49"/>
        <end position="66"/>
    </location>
</feature>
<dbReference type="Proteomes" id="UP000838100">
    <property type="component" value="Unassembled WGS sequence"/>
</dbReference>
<sequence>MFELIFSPTIPTYPIIRSDGVIITQLTLSTIFALCIAVDKDNWHRRMNWLKLFLLAIVPFLFYWLHESNLNSMAKSLEEIVDSGRFETKQGVFNGHTGPNQGRLIIDGEVVGAIRPRSDYRCIRTFDGLYYVNDEDQEVFLKPGMLVRFDYFEPSTKGSNFDTCIFKVWVEKQTKSN</sequence>
<evidence type="ECO:0000313" key="3">
    <source>
        <dbReference type="Proteomes" id="UP000838100"/>
    </source>
</evidence>
<name>A0ABM9A9V3_9GAMM</name>
<keyword evidence="1" id="KW-0472">Membrane</keyword>
<evidence type="ECO:0000313" key="2">
    <source>
        <dbReference type="EMBL" id="CAH0989944.1"/>
    </source>
</evidence>
<keyword evidence="1" id="KW-1133">Transmembrane helix</keyword>